<dbReference type="EMBL" id="CP001825">
    <property type="protein sequence ID" value="ACZ42551.1"/>
    <property type="molecule type" value="Genomic_DNA"/>
</dbReference>
<proteinExistence type="inferred from homology"/>
<comment type="catalytic activity">
    <reaction evidence="10">
        <text>malonyl-[ACP] + acetyl-CoA + H(+) = 3-oxobutanoyl-[ACP] + CO2 + CoA</text>
        <dbReference type="Rhea" id="RHEA:12080"/>
        <dbReference type="Rhea" id="RHEA-COMP:9623"/>
        <dbReference type="Rhea" id="RHEA-COMP:9625"/>
        <dbReference type="ChEBI" id="CHEBI:15378"/>
        <dbReference type="ChEBI" id="CHEBI:16526"/>
        <dbReference type="ChEBI" id="CHEBI:57287"/>
        <dbReference type="ChEBI" id="CHEBI:57288"/>
        <dbReference type="ChEBI" id="CHEBI:78449"/>
        <dbReference type="ChEBI" id="CHEBI:78450"/>
        <dbReference type="EC" id="2.3.1.180"/>
    </reaction>
    <physiologicalReaction direction="left-to-right" evidence="10">
        <dbReference type="Rhea" id="RHEA:12081"/>
    </physiologicalReaction>
</comment>
<dbReference type="RefSeq" id="WP_012875585.1">
    <property type="nucleotide sequence ID" value="NC_013525.1"/>
</dbReference>
<feature type="active site" evidence="14">
    <location>
        <position position="284"/>
    </location>
</feature>
<name>D1CCN6_THET1</name>
<dbReference type="InterPro" id="IPR016039">
    <property type="entry name" value="Thiolase-like"/>
</dbReference>
<dbReference type="Pfam" id="PF08541">
    <property type="entry name" value="ACP_syn_III_C"/>
    <property type="match status" value="1"/>
</dbReference>
<keyword evidence="5 14" id="KW-0808">Transferase</keyword>
<comment type="function">
    <text evidence="14">Catalyzes the condensation reaction of fatty acid synthesis by the addition to an acyl acceptor of two carbons from malonyl-ACP. Catalyzes the first condensation reaction which initiates fatty acid synthesis and may therefore play a role in governing the total rate of fatty acid production. Possesses both acetoacetyl-ACP synthase and acetyl transacylase activities. Its substrate specificity determines the biosynthesis of branched-chain and/or straight-chain of fatty acids.</text>
</comment>
<dbReference type="GO" id="GO:0004315">
    <property type="term" value="F:3-oxoacyl-[acyl-carrier-protein] synthase activity"/>
    <property type="evidence" value="ECO:0007669"/>
    <property type="project" value="InterPro"/>
</dbReference>
<keyword evidence="3 14" id="KW-0963">Cytoplasm</keyword>
<comment type="subcellular location">
    <subcellularLocation>
        <location evidence="14">Cytoplasm</location>
    </subcellularLocation>
</comment>
<evidence type="ECO:0000256" key="1">
    <source>
        <dbReference type="ARBA" id="ARBA00005194"/>
    </source>
</evidence>
<evidence type="ECO:0000256" key="5">
    <source>
        <dbReference type="ARBA" id="ARBA00022679"/>
    </source>
</evidence>
<dbReference type="PANTHER" id="PTHR34069:SF2">
    <property type="entry name" value="BETA-KETOACYL-[ACYL-CARRIER-PROTEIN] SYNTHASE III"/>
    <property type="match status" value="1"/>
</dbReference>
<evidence type="ECO:0000256" key="2">
    <source>
        <dbReference type="ARBA" id="ARBA00008642"/>
    </source>
</evidence>
<dbReference type="eggNOG" id="COG0332">
    <property type="taxonomic scope" value="Bacteria"/>
</dbReference>
<dbReference type="GO" id="GO:0006633">
    <property type="term" value="P:fatty acid biosynthetic process"/>
    <property type="evidence" value="ECO:0007669"/>
    <property type="project" value="UniProtKB-UniRule"/>
</dbReference>
<keyword evidence="18" id="KW-1185">Reference proteome</keyword>
<feature type="active site" evidence="14">
    <location>
        <position position="254"/>
    </location>
</feature>
<evidence type="ECO:0000256" key="12">
    <source>
        <dbReference type="ARBA" id="ARBA00052467"/>
    </source>
</evidence>
<evidence type="ECO:0000256" key="14">
    <source>
        <dbReference type="HAMAP-Rule" id="MF_01815"/>
    </source>
</evidence>
<keyword evidence="4 14" id="KW-0444">Lipid biosynthesis</keyword>
<feature type="active site" evidence="14">
    <location>
        <position position="114"/>
    </location>
</feature>
<dbReference type="HOGENOM" id="CLU_039592_3_1_0"/>
<comment type="catalytic activity">
    <reaction evidence="11">
        <text>(2S)-2-methylbutanoyl-CoA + malonyl-[ACP] + H(+) = (4S)-4-methyl-3-oxohexanoyl-[ACP] + CO2 + CoA</text>
        <dbReference type="Rhea" id="RHEA:42276"/>
        <dbReference type="Rhea" id="RHEA-COMP:9623"/>
        <dbReference type="Rhea" id="RHEA-COMP:17148"/>
        <dbReference type="ChEBI" id="CHEBI:15378"/>
        <dbReference type="ChEBI" id="CHEBI:16526"/>
        <dbReference type="ChEBI" id="CHEBI:57287"/>
        <dbReference type="ChEBI" id="CHEBI:78449"/>
        <dbReference type="ChEBI" id="CHEBI:88166"/>
        <dbReference type="ChEBI" id="CHEBI:167462"/>
        <dbReference type="EC" id="2.3.1.300"/>
    </reaction>
    <physiologicalReaction direction="left-to-right" evidence="11">
        <dbReference type="Rhea" id="RHEA:42277"/>
    </physiologicalReaction>
</comment>
<evidence type="ECO:0000256" key="4">
    <source>
        <dbReference type="ARBA" id="ARBA00022516"/>
    </source>
</evidence>
<accession>D1CCN6</accession>
<feature type="domain" description="Beta-ketoacyl-[acyl-carrier-protein] synthase III C-terminal" evidence="15">
    <location>
        <begin position="239"/>
        <end position="327"/>
    </location>
</feature>
<dbReference type="OrthoDB" id="9815506at2"/>
<evidence type="ECO:0000259" key="16">
    <source>
        <dbReference type="Pfam" id="PF08545"/>
    </source>
</evidence>
<dbReference type="KEGG" id="ttr:Tter_1645"/>
<comment type="pathway">
    <text evidence="1 14">Lipid metabolism; fatty acid biosynthesis.</text>
</comment>
<evidence type="ECO:0000256" key="7">
    <source>
        <dbReference type="ARBA" id="ARBA00023098"/>
    </source>
</evidence>
<organism evidence="17 18">
    <name type="scientific">Thermobaculum terrenum (strain ATCC BAA-798 / CCMEE 7001 / YNP1)</name>
    <dbReference type="NCBI Taxonomy" id="525904"/>
    <lineage>
        <taxon>Bacteria</taxon>
        <taxon>Bacillati</taxon>
        <taxon>Chloroflexota</taxon>
        <taxon>Chloroflexia</taxon>
        <taxon>Candidatus Thermobaculales</taxon>
        <taxon>Candidatus Thermobaculaceae</taxon>
        <taxon>Thermobaculum</taxon>
    </lineage>
</organism>
<dbReference type="Pfam" id="PF08545">
    <property type="entry name" value="ACP_syn_III"/>
    <property type="match status" value="1"/>
</dbReference>
<dbReference type="GO" id="GO:0033818">
    <property type="term" value="F:beta-ketoacyl-acyl-carrier-protein synthase III activity"/>
    <property type="evidence" value="ECO:0007669"/>
    <property type="project" value="UniProtKB-UniRule"/>
</dbReference>
<keyword evidence="9 14" id="KW-0012">Acyltransferase</keyword>
<comment type="domain">
    <text evidence="14">The last Arg residue of the ACP-binding site is essential for the weak association between ACP/AcpP and FabH.</text>
</comment>
<dbReference type="FunFam" id="3.40.47.10:FF:000004">
    <property type="entry name" value="3-oxoacyl-[acyl-carrier-protein] synthase 3"/>
    <property type="match status" value="1"/>
</dbReference>
<dbReference type="AlphaFoldDB" id="D1CCN6"/>
<comment type="similarity">
    <text evidence="2 14">Belongs to the thiolase-like superfamily. FabH family.</text>
</comment>
<feature type="domain" description="Beta-ketoacyl-[acyl-carrier-protein] synthase III N-terminal" evidence="16">
    <location>
        <begin position="108"/>
        <end position="186"/>
    </location>
</feature>
<dbReference type="EC" id="2.3.1.180" evidence="14"/>
<evidence type="ECO:0000256" key="9">
    <source>
        <dbReference type="ARBA" id="ARBA00023315"/>
    </source>
</evidence>
<gene>
    <name evidence="14" type="primary">fabH</name>
    <name evidence="17" type="ordered locus">Tter_1645</name>
</gene>
<keyword evidence="7 14" id="KW-0443">Lipid metabolism</keyword>
<sequence>MCRHAAITGWGFCVPEKVLTNYDLEKMVDTSDEWIRTRTGIVERRIASSDQTTSSMGVIAAQRALDKAHLAAIDLDLILCATCTPDHLIPATACLIQHELGAVNAAALDINAACSGFVYALVTASQFIMSGTYDRVLIVAAETLSRFVNWQDRNTCILFGDGAGAVLLEATDQDGGLVSSVLGAQGDVGRLLTIEGGGSAKPANPDTLANGEHCIRMKGNEVFKFAVRSMGQTAKQAIDKAGLKPEDIRKVIPHQANIRIIKATQEALGIPWEKVFVNVDRYGNTSAASVPIALCEFLETEEVSPGDNLLFVAFGGGLTWGAAVVRWIDVESHISERVEGPYAI</sequence>
<comment type="subunit">
    <text evidence="14">Homodimer.</text>
</comment>
<keyword evidence="14" id="KW-0511">Multifunctional enzyme</keyword>
<dbReference type="HAMAP" id="MF_01815">
    <property type="entry name" value="FabH"/>
    <property type="match status" value="1"/>
</dbReference>
<dbReference type="GO" id="GO:0005737">
    <property type="term" value="C:cytoplasm"/>
    <property type="evidence" value="ECO:0007669"/>
    <property type="project" value="UniProtKB-SubCell"/>
</dbReference>
<evidence type="ECO:0000313" key="18">
    <source>
        <dbReference type="Proteomes" id="UP000000323"/>
    </source>
</evidence>
<evidence type="ECO:0000313" key="17">
    <source>
        <dbReference type="EMBL" id="ACZ42551.1"/>
    </source>
</evidence>
<evidence type="ECO:0000256" key="3">
    <source>
        <dbReference type="ARBA" id="ARBA00022490"/>
    </source>
</evidence>
<evidence type="ECO:0000256" key="13">
    <source>
        <dbReference type="ARBA" id="ARBA00052985"/>
    </source>
</evidence>
<dbReference type="Proteomes" id="UP000000323">
    <property type="component" value="Chromosome 1"/>
</dbReference>
<evidence type="ECO:0000256" key="6">
    <source>
        <dbReference type="ARBA" id="ARBA00022832"/>
    </source>
</evidence>
<dbReference type="GO" id="GO:0044550">
    <property type="term" value="P:secondary metabolite biosynthetic process"/>
    <property type="evidence" value="ECO:0007669"/>
    <property type="project" value="TreeGrafter"/>
</dbReference>
<feature type="region of interest" description="ACP-binding" evidence="14">
    <location>
        <begin position="255"/>
        <end position="259"/>
    </location>
</feature>
<evidence type="ECO:0000259" key="15">
    <source>
        <dbReference type="Pfam" id="PF08541"/>
    </source>
</evidence>
<protein>
    <recommendedName>
        <fullName evidence="14">Beta-ketoacyl-[acyl-carrier-protein] synthase III</fullName>
        <shortName evidence="14">Beta-ketoacyl-ACP synthase III</shortName>
        <shortName evidence="14">KAS III</shortName>
        <ecNumber evidence="14">2.3.1.180</ecNumber>
    </recommendedName>
    <alternativeName>
        <fullName evidence="14">3-oxoacyl-[acyl-carrier-protein] synthase 3</fullName>
    </alternativeName>
    <alternativeName>
        <fullName evidence="14">3-oxoacyl-[acyl-carrier-protein] synthase III</fullName>
    </alternativeName>
</protein>
<dbReference type="NCBIfam" id="TIGR00747">
    <property type="entry name" value="fabH"/>
    <property type="match status" value="1"/>
</dbReference>
<reference evidence="18" key="1">
    <citation type="journal article" date="2010" name="Stand. Genomic Sci.">
        <title>Complete genome sequence of 'Thermobaculum terrenum' type strain (YNP1).</title>
        <authorList>
            <person name="Kiss H."/>
            <person name="Cleland D."/>
            <person name="Lapidus A."/>
            <person name="Lucas S."/>
            <person name="Glavina Del Rio T."/>
            <person name="Nolan M."/>
            <person name="Tice H."/>
            <person name="Han C."/>
            <person name="Goodwin L."/>
            <person name="Pitluck S."/>
            <person name="Liolios K."/>
            <person name="Ivanova N."/>
            <person name="Mavromatis K."/>
            <person name="Ovchinnikova G."/>
            <person name="Pati A."/>
            <person name="Chen A."/>
            <person name="Palaniappan K."/>
            <person name="Land M."/>
            <person name="Hauser L."/>
            <person name="Chang Y."/>
            <person name="Jeffries C."/>
            <person name="Lu M."/>
            <person name="Brettin T."/>
            <person name="Detter J."/>
            <person name="Goker M."/>
            <person name="Tindall B."/>
            <person name="Beck B."/>
            <person name="McDermott T."/>
            <person name="Woyke T."/>
            <person name="Bristow J."/>
            <person name="Eisen J."/>
            <person name="Markowitz V."/>
            <person name="Hugenholtz P."/>
            <person name="Kyrpides N."/>
            <person name="Klenk H."/>
            <person name="Cheng J."/>
        </authorList>
    </citation>
    <scope>NUCLEOTIDE SEQUENCE [LARGE SCALE GENOMIC DNA]</scope>
    <source>
        <strain evidence="18">ATCC BAA-798 / YNP1</strain>
    </source>
</reference>
<comment type="catalytic activity">
    <reaction evidence="13">
        <text>3-methylbutanoyl-CoA + malonyl-[ACP] + H(+) = 5-methyl-3-oxohexanoyl-[ACP] + CO2 + CoA</text>
        <dbReference type="Rhea" id="RHEA:42272"/>
        <dbReference type="Rhea" id="RHEA-COMP:9623"/>
        <dbReference type="Rhea" id="RHEA-COMP:9941"/>
        <dbReference type="ChEBI" id="CHEBI:15378"/>
        <dbReference type="ChEBI" id="CHEBI:16526"/>
        <dbReference type="ChEBI" id="CHEBI:57287"/>
        <dbReference type="ChEBI" id="CHEBI:57345"/>
        <dbReference type="ChEBI" id="CHEBI:78449"/>
        <dbReference type="ChEBI" id="CHEBI:78822"/>
        <dbReference type="EC" id="2.3.1.300"/>
    </reaction>
    <physiologicalReaction direction="left-to-right" evidence="13">
        <dbReference type="Rhea" id="RHEA:42273"/>
    </physiologicalReaction>
</comment>
<comment type="catalytic activity">
    <reaction evidence="12">
        <text>2-methylpropanoyl-CoA + malonyl-[ACP] + H(+) = 4-methyl-3-oxopentanoyl-[ACP] + CO2 + CoA</text>
        <dbReference type="Rhea" id="RHEA:42268"/>
        <dbReference type="Rhea" id="RHEA-COMP:9623"/>
        <dbReference type="Rhea" id="RHEA-COMP:9940"/>
        <dbReference type="ChEBI" id="CHEBI:15378"/>
        <dbReference type="ChEBI" id="CHEBI:16526"/>
        <dbReference type="ChEBI" id="CHEBI:57287"/>
        <dbReference type="ChEBI" id="CHEBI:57338"/>
        <dbReference type="ChEBI" id="CHEBI:78449"/>
        <dbReference type="ChEBI" id="CHEBI:78820"/>
        <dbReference type="EC" id="2.3.1.300"/>
    </reaction>
    <physiologicalReaction direction="left-to-right" evidence="12">
        <dbReference type="Rhea" id="RHEA:42269"/>
    </physiologicalReaction>
</comment>
<dbReference type="PANTHER" id="PTHR34069">
    <property type="entry name" value="3-OXOACYL-[ACYL-CARRIER-PROTEIN] SYNTHASE 3"/>
    <property type="match status" value="1"/>
</dbReference>
<dbReference type="UniPathway" id="UPA00094"/>
<dbReference type="STRING" id="525904.Tter_1645"/>
<dbReference type="InterPro" id="IPR013747">
    <property type="entry name" value="ACP_syn_III_C"/>
</dbReference>
<dbReference type="InterPro" id="IPR013751">
    <property type="entry name" value="ACP_syn_III_N"/>
</dbReference>
<dbReference type="Gene3D" id="3.40.47.10">
    <property type="match status" value="1"/>
</dbReference>
<keyword evidence="6 14" id="KW-0276">Fatty acid metabolism</keyword>
<dbReference type="SUPFAM" id="SSF53901">
    <property type="entry name" value="Thiolase-like"/>
    <property type="match status" value="1"/>
</dbReference>
<dbReference type="CDD" id="cd00830">
    <property type="entry name" value="KAS_III"/>
    <property type="match status" value="1"/>
</dbReference>
<evidence type="ECO:0000256" key="11">
    <source>
        <dbReference type="ARBA" id="ARBA00052407"/>
    </source>
</evidence>
<dbReference type="InterPro" id="IPR004655">
    <property type="entry name" value="FabH"/>
</dbReference>
<evidence type="ECO:0000256" key="8">
    <source>
        <dbReference type="ARBA" id="ARBA00023160"/>
    </source>
</evidence>
<evidence type="ECO:0000256" key="10">
    <source>
        <dbReference type="ARBA" id="ARBA00051096"/>
    </source>
</evidence>
<keyword evidence="8 14" id="KW-0275">Fatty acid biosynthesis</keyword>
<dbReference type="NCBIfam" id="NF006829">
    <property type="entry name" value="PRK09352.1"/>
    <property type="match status" value="1"/>
</dbReference>